<comment type="caution">
    <text evidence="2">The sequence shown here is derived from an EMBL/GenBank/DDBJ whole genome shotgun (WGS) entry which is preliminary data.</text>
</comment>
<keyword evidence="3" id="KW-1185">Reference proteome</keyword>
<accession>A0ABU2SFT3</accession>
<protein>
    <submittedName>
        <fullName evidence="2">Class I SAM-dependent methyltransferase</fullName>
        <ecNumber evidence="2">2.1.1.-</ecNumber>
    </submittedName>
</protein>
<dbReference type="GO" id="GO:0032259">
    <property type="term" value="P:methylation"/>
    <property type="evidence" value="ECO:0007669"/>
    <property type="project" value="UniProtKB-KW"/>
</dbReference>
<evidence type="ECO:0000313" key="2">
    <source>
        <dbReference type="EMBL" id="MDT0446625.1"/>
    </source>
</evidence>
<dbReference type="RefSeq" id="WP_311620779.1">
    <property type="nucleotide sequence ID" value="NZ_JAVREV010000021.1"/>
</dbReference>
<gene>
    <name evidence="2" type="ORF">RM779_29105</name>
</gene>
<evidence type="ECO:0000313" key="3">
    <source>
        <dbReference type="Proteomes" id="UP001183615"/>
    </source>
</evidence>
<dbReference type="EC" id="2.1.1.-" evidence="2"/>
<dbReference type="PANTHER" id="PTHR43861">
    <property type="entry name" value="TRANS-ACONITATE 2-METHYLTRANSFERASE-RELATED"/>
    <property type="match status" value="1"/>
</dbReference>
<reference evidence="3" key="1">
    <citation type="submission" date="2023-07" db="EMBL/GenBank/DDBJ databases">
        <title>30 novel species of actinomycetes from the DSMZ collection.</title>
        <authorList>
            <person name="Nouioui I."/>
        </authorList>
    </citation>
    <scope>NUCLEOTIDE SEQUENCE [LARGE SCALE GENOMIC DNA]</scope>
    <source>
        <strain evidence="3">DSM 41886</strain>
    </source>
</reference>
<proteinExistence type="predicted"/>
<name>A0ABU2SFT3_9ACTN</name>
<dbReference type="InterPro" id="IPR029063">
    <property type="entry name" value="SAM-dependent_MTases_sf"/>
</dbReference>
<evidence type="ECO:0000256" key="1">
    <source>
        <dbReference type="ARBA" id="ARBA00022679"/>
    </source>
</evidence>
<organism evidence="2 3">
    <name type="scientific">Streptomyces johnsoniae</name>
    <dbReference type="NCBI Taxonomy" id="3075532"/>
    <lineage>
        <taxon>Bacteria</taxon>
        <taxon>Bacillati</taxon>
        <taxon>Actinomycetota</taxon>
        <taxon>Actinomycetes</taxon>
        <taxon>Kitasatosporales</taxon>
        <taxon>Streptomycetaceae</taxon>
        <taxon>Streptomyces</taxon>
    </lineage>
</organism>
<dbReference type="EMBL" id="JAVREV010000021">
    <property type="protein sequence ID" value="MDT0446625.1"/>
    <property type="molecule type" value="Genomic_DNA"/>
</dbReference>
<dbReference type="GO" id="GO:0008168">
    <property type="term" value="F:methyltransferase activity"/>
    <property type="evidence" value="ECO:0007669"/>
    <property type="project" value="UniProtKB-KW"/>
</dbReference>
<keyword evidence="2" id="KW-0489">Methyltransferase</keyword>
<sequence length="352" mass="39008">MTPDTEQIARARADYREELAGGLEPFLLPRRTDCPWCGSERLTCRVRTRDWFQRKPGEFTVDRCGACGHVFQNPRLSEAGLAFYYRDFYDGFCADTIGRLFESAGPRFRASVAAVRPHVTPGTWLDVGTANGAFPAAARRMLPDTEFHGLDMGEAVLEAERSGRVARAFRGFLTELASTELAGAYDVVSMFHYLEHTQDPRRELAAARAALRPGGQLVIEVPDPESLSARLFGRYWMPWLQPQHLNLVPLANMRKELTGLGFTVLDVRPRPAHVRGDVIAASWFLLNRALPRDDVPWDARRPGAAARFVRKGGVLAALPALAVAQGLDALLAVAARRGRLSNAYRVIARRGA</sequence>
<dbReference type="SUPFAM" id="SSF53335">
    <property type="entry name" value="S-adenosyl-L-methionine-dependent methyltransferases"/>
    <property type="match status" value="1"/>
</dbReference>
<dbReference type="Gene3D" id="3.40.50.150">
    <property type="entry name" value="Vaccinia Virus protein VP39"/>
    <property type="match status" value="1"/>
</dbReference>
<keyword evidence="1 2" id="KW-0808">Transferase</keyword>
<dbReference type="Proteomes" id="UP001183615">
    <property type="component" value="Unassembled WGS sequence"/>
</dbReference>
<dbReference type="Pfam" id="PF13489">
    <property type="entry name" value="Methyltransf_23"/>
    <property type="match status" value="1"/>
</dbReference>
<dbReference type="PANTHER" id="PTHR43861:SF3">
    <property type="entry name" value="PUTATIVE (AFU_ORTHOLOGUE AFUA_2G14390)-RELATED"/>
    <property type="match status" value="1"/>
</dbReference>